<dbReference type="Proteomes" id="UP000285060">
    <property type="component" value="Unassembled WGS sequence"/>
</dbReference>
<dbReference type="EMBL" id="QUSY01003773">
    <property type="protein sequence ID" value="RHY16267.1"/>
    <property type="molecule type" value="Genomic_DNA"/>
</dbReference>
<evidence type="ECO:0000313" key="2">
    <source>
        <dbReference type="Proteomes" id="UP000285060"/>
    </source>
</evidence>
<comment type="caution">
    <text evidence="1">The sequence shown here is derived from an EMBL/GenBank/DDBJ whole genome shotgun (WGS) entry which is preliminary data.</text>
</comment>
<protein>
    <submittedName>
        <fullName evidence="1">Uncharacterized protein</fullName>
    </submittedName>
</protein>
<proteinExistence type="predicted"/>
<accession>A0A3R7CSI2</accession>
<feature type="non-terminal residue" evidence="1">
    <location>
        <position position="73"/>
    </location>
</feature>
<keyword evidence="2" id="KW-1185">Reference proteome</keyword>
<dbReference type="VEuPathDB" id="FungiDB:H310_06133"/>
<name>A0A3R7CSI2_9STRA</name>
<reference evidence="1 2" key="1">
    <citation type="submission" date="2018-08" db="EMBL/GenBank/DDBJ databases">
        <title>Aphanomyces genome sequencing and annotation.</title>
        <authorList>
            <person name="Minardi D."/>
            <person name="Oidtmann B."/>
            <person name="Van Der Giezen M."/>
            <person name="Studholme D.J."/>
        </authorList>
    </citation>
    <scope>NUCLEOTIDE SEQUENCE [LARGE SCALE GENOMIC DNA]</scope>
    <source>
        <strain evidence="1 2">NJM0002</strain>
    </source>
</reference>
<gene>
    <name evidence="1" type="ORF">DYB32_010663</name>
</gene>
<evidence type="ECO:0000313" key="1">
    <source>
        <dbReference type="EMBL" id="RHY16267.1"/>
    </source>
</evidence>
<sequence length="73" mass="8575">MAAYIADHAYAELLRENELLKHQVLTMQRKLVRAREVPLVSAKVVDSRLTFREGRQFVEYKLQIVTNIRSTLF</sequence>
<organism evidence="1 2">
    <name type="scientific">Aphanomyces invadans</name>
    <dbReference type="NCBI Taxonomy" id="157072"/>
    <lineage>
        <taxon>Eukaryota</taxon>
        <taxon>Sar</taxon>
        <taxon>Stramenopiles</taxon>
        <taxon>Oomycota</taxon>
        <taxon>Saprolegniomycetes</taxon>
        <taxon>Saprolegniales</taxon>
        <taxon>Verrucalvaceae</taxon>
        <taxon>Aphanomyces</taxon>
    </lineage>
</organism>
<dbReference type="AlphaFoldDB" id="A0A3R7CSI2"/>